<protein>
    <recommendedName>
        <fullName evidence="11 12">ATP synthase subunit a</fullName>
    </recommendedName>
    <alternativeName>
        <fullName evidence="11">ATP synthase F0 sector subunit a</fullName>
    </alternativeName>
    <alternativeName>
        <fullName evidence="11">F-ATPase subunit 6</fullName>
    </alternativeName>
</protein>
<dbReference type="AlphaFoldDB" id="A0A1J4T8A1"/>
<evidence type="ECO:0000256" key="8">
    <source>
        <dbReference type="ARBA" id="ARBA00023065"/>
    </source>
</evidence>
<evidence type="ECO:0000256" key="2">
    <source>
        <dbReference type="ARBA" id="ARBA00006810"/>
    </source>
</evidence>
<evidence type="ECO:0000256" key="1">
    <source>
        <dbReference type="ARBA" id="ARBA00004141"/>
    </source>
</evidence>
<dbReference type="PRINTS" id="PR00123">
    <property type="entry name" value="ATPASEA"/>
</dbReference>
<sequence>MSASAGSEQILHENTLYAEPVFHVGQFPITNSIISSWIVVLLVLVLAWSLRGKIKSVPRGLQNGLEMVFETFFGIFDSITGSRKRTLQFSPFVMAFFFFVLLNNWLGLFPGFGSIGQIVVEDGHKLFIPYLRGATADLNTTLALATIAVVVSHIAGVIAIGWWKYLNRFLNFKVLWEIPQKVIKEPTILLINPIKFFVGIIEIISELAKVASLSFRLFGNIFAGEVLLASMSAILAFGLPLPFMFLEVIVGLIQAIIFAILVLIYLHIATAAEEH</sequence>
<dbReference type="Gene3D" id="1.20.120.220">
    <property type="entry name" value="ATP synthase, F0 complex, subunit A"/>
    <property type="match status" value="1"/>
</dbReference>
<evidence type="ECO:0000256" key="4">
    <source>
        <dbReference type="ARBA" id="ARBA00022547"/>
    </source>
</evidence>
<evidence type="ECO:0000256" key="11">
    <source>
        <dbReference type="HAMAP-Rule" id="MF_01393"/>
    </source>
</evidence>
<dbReference type="EMBL" id="MNUV01000033">
    <property type="protein sequence ID" value="OIO07593.1"/>
    <property type="molecule type" value="Genomic_DNA"/>
</dbReference>
<organism evidence="13 14">
    <name type="scientific">Candidatus Falkowbacteria bacterium CG1_02_41_21</name>
    <dbReference type="NCBI Taxonomy" id="1805147"/>
    <lineage>
        <taxon>Bacteria</taxon>
        <taxon>Candidatus Falkowiibacteriota</taxon>
    </lineage>
</organism>
<dbReference type="GO" id="GO:0042777">
    <property type="term" value="P:proton motive force-driven plasma membrane ATP synthesis"/>
    <property type="evidence" value="ECO:0007669"/>
    <property type="project" value="TreeGrafter"/>
</dbReference>
<evidence type="ECO:0000256" key="5">
    <source>
        <dbReference type="ARBA" id="ARBA00022692"/>
    </source>
</evidence>
<feature type="transmembrane region" description="Helical" evidence="11">
    <location>
        <begin position="92"/>
        <end position="120"/>
    </location>
</feature>
<keyword evidence="4 11" id="KW-0138">CF(0)</keyword>
<comment type="caution">
    <text evidence="13">The sequence shown here is derived from an EMBL/GenBank/DDBJ whole genome shotgun (WGS) entry which is preliminary data.</text>
</comment>
<comment type="subcellular location">
    <subcellularLocation>
        <location evidence="11 12">Cell membrane</location>
        <topology evidence="11 12">Multi-pass membrane protein</topology>
    </subcellularLocation>
    <subcellularLocation>
        <location evidence="1">Membrane</location>
        <topology evidence="1">Multi-pass membrane protein</topology>
    </subcellularLocation>
</comment>
<dbReference type="InterPro" id="IPR023011">
    <property type="entry name" value="ATP_synth_F0_asu_AS"/>
</dbReference>
<evidence type="ECO:0000313" key="13">
    <source>
        <dbReference type="EMBL" id="OIO07593.1"/>
    </source>
</evidence>
<dbReference type="CDD" id="cd00310">
    <property type="entry name" value="ATP-synt_Fo_a_6"/>
    <property type="match status" value="1"/>
</dbReference>
<dbReference type="Pfam" id="PF00119">
    <property type="entry name" value="ATP-synt_A"/>
    <property type="match status" value="1"/>
</dbReference>
<gene>
    <name evidence="11" type="primary">atpB</name>
    <name evidence="13" type="ORF">AUJ35_01810</name>
</gene>
<evidence type="ECO:0000313" key="14">
    <source>
        <dbReference type="Proteomes" id="UP000182860"/>
    </source>
</evidence>
<keyword evidence="7 11" id="KW-1133">Transmembrane helix</keyword>
<keyword evidence="6 11" id="KW-0375">Hydrogen ion transport</keyword>
<accession>A0A1J4T8A1</accession>
<evidence type="ECO:0000256" key="12">
    <source>
        <dbReference type="RuleBase" id="RU000483"/>
    </source>
</evidence>
<dbReference type="GO" id="GO:0005886">
    <property type="term" value="C:plasma membrane"/>
    <property type="evidence" value="ECO:0007669"/>
    <property type="project" value="UniProtKB-SubCell"/>
</dbReference>
<dbReference type="Proteomes" id="UP000182860">
    <property type="component" value="Unassembled WGS sequence"/>
</dbReference>
<reference evidence="13 14" key="1">
    <citation type="journal article" date="2016" name="Environ. Microbiol.">
        <title>Genomic resolution of a cold subsurface aquifer community provides metabolic insights for novel microbes adapted to high CO concentrations.</title>
        <authorList>
            <person name="Probst A.J."/>
            <person name="Castelle C.J."/>
            <person name="Singh A."/>
            <person name="Brown C.T."/>
            <person name="Anantharaman K."/>
            <person name="Sharon I."/>
            <person name="Hug L.A."/>
            <person name="Burstein D."/>
            <person name="Emerson J.B."/>
            <person name="Thomas B.C."/>
            <person name="Banfield J.F."/>
        </authorList>
    </citation>
    <scope>NUCLEOTIDE SEQUENCE [LARGE SCALE GENOMIC DNA]</scope>
    <source>
        <strain evidence="13">CG1_02_41_21</strain>
    </source>
</reference>
<dbReference type="SUPFAM" id="SSF81336">
    <property type="entry name" value="F1F0 ATP synthase subunit A"/>
    <property type="match status" value="1"/>
</dbReference>
<keyword evidence="9 11" id="KW-0472">Membrane</keyword>
<comment type="function">
    <text evidence="11 12">Key component of the proton channel; it plays a direct role in the translocation of protons across the membrane.</text>
</comment>
<dbReference type="GO" id="GO:0045259">
    <property type="term" value="C:proton-transporting ATP synthase complex"/>
    <property type="evidence" value="ECO:0007669"/>
    <property type="project" value="UniProtKB-KW"/>
</dbReference>
<evidence type="ECO:0000256" key="9">
    <source>
        <dbReference type="ARBA" id="ARBA00023136"/>
    </source>
</evidence>
<evidence type="ECO:0000256" key="10">
    <source>
        <dbReference type="ARBA" id="ARBA00023310"/>
    </source>
</evidence>
<evidence type="ECO:0000256" key="6">
    <source>
        <dbReference type="ARBA" id="ARBA00022781"/>
    </source>
</evidence>
<feature type="transmembrane region" description="Helical" evidence="11">
    <location>
        <begin position="243"/>
        <end position="266"/>
    </location>
</feature>
<dbReference type="PANTHER" id="PTHR42823:SF3">
    <property type="entry name" value="ATP SYNTHASE SUBUNIT A, CHLOROPLASTIC"/>
    <property type="match status" value="1"/>
</dbReference>
<feature type="transmembrane region" description="Helical" evidence="11">
    <location>
        <begin position="140"/>
        <end position="163"/>
    </location>
</feature>
<keyword evidence="5 11" id="KW-0812">Transmembrane</keyword>
<keyword evidence="10 11" id="KW-0066">ATP synthesis</keyword>
<name>A0A1J4T8A1_9BACT</name>
<dbReference type="InterPro" id="IPR000568">
    <property type="entry name" value="ATP_synth_F0_asu"/>
</dbReference>
<dbReference type="InterPro" id="IPR035908">
    <property type="entry name" value="F0_ATP_A_sf"/>
</dbReference>
<keyword evidence="8 11" id="KW-0406">Ion transport</keyword>
<evidence type="ECO:0000256" key="7">
    <source>
        <dbReference type="ARBA" id="ARBA00022989"/>
    </source>
</evidence>
<comment type="similarity">
    <text evidence="2 11 12">Belongs to the ATPase A chain family.</text>
</comment>
<dbReference type="HAMAP" id="MF_01393">
    <property type="entry name" value="ATP_synth_a_bact"/>
    <property type="match status" value="1"/>
</dbReference>
<dbReference type="GO" id="GO:0046933">
    <property type="term" value="F:proton-transporting ATP synthase activity, rotational mechanism"/>
    <property type="evidence" value="ECO:0007669"/>
    <property type="project" value="UniProtKB-UniRule"/>
</dbReference>
<evidence type="ECO:0000256" key="3">
    <source>
        <dbReference type="ARBA" id="ARBA00022448"/>
    </source>
</evidence>
<keyword evidence="3 11" id="KW-0813">Transport</keyword>
<dbReference type="PROSITE" id="PS00449">
    <property type="entry name" value="ATPASE_A"/>
    <property type="match status" value="1"/>
</dbReference>
<feature type="transmembrane region" description="Helical" evidence="11">
    <location>
        <begin position="217"/>
        <end position="237"/>
    </location>
</feature>
<proteinExistence type="inferred from homology"/>
<feature type="transmembrane region" description="Helical" evidence="11">
    <location>
        <begin position="29"/>
        <end position="50"/>
    </location>
</feature>
<dbReference type="PANTHER" id="PTHR42823">
    <property type="entry name" value="ATP SYNTHASE SUBUNIT A, CHLOROPLASTIC"/>
    <property type="match status" value="1"/>
</dbReference>
<dbReference type="InterPro" id="IPR045082">
    <property type="entry name" value="ATP_syn_F0_a_bact/chloroplast"/>
</dbReference>
<keyword evidence="11" id="KW-1003">Cell membrane</keyword>
<dbReference type="NCBIfam" id="TIGR01131">
    <property type="entry name" value="ATP_synt_6_or_A"/>
    <property type="match status" value="1"/>
</dbReference>